<protein>
    <submittedName>
        <fullName evidence="1">Uncharacterized protein</fullName>
    </submittedName>
</protein>
<dbReference type="PANTHER" id="PTHR34206:SF1">
    <property type="entry name" value="OS10G0390701 PROTEIN"/>
    <property type="match status" value="1"/>
</dbReference>
<dbReference type="PANTHER" id="PTHR34206">
    <property type="entry name" value="OS06G0193300 PROTEIN"/>
    <property type="match status" value="1"/>
</dbReference>
<evidence type="ECO:0000313" key="1">
    <source>
        <dbReference type="EMBL" id="KAF7813969.1"/>
    </source>
</evidence>
<dbReference type="Proteomes" id="UP000634136">
    <property type="component" value="Unassembled WGS sequence"/>
</dbReference>
<evidence type="ECO:0000313" key="2">
    <source>
        <dbReference type="Proteomes" id="UP000634136"/>
    </source>
</evidence>
<dbReference type="OrthoDB" id="581210at2759"/>
<dbReference type="EMBL" id="JAAIUW010000009">
    <property type="protein sequence ID" value="KAF7813969.1"/>
    <property type="molecule type" value="Genomic_DNA"/>
</dbReference>
<comment type="caution">
    <text evidence="1">The sequence shown here is derived from an EMBL/GenBank/DDBJ whole genome shotgun (WGS) entry which is preliminary data.</text>
</comment>
<reference evidence="1" key="1">
    <citation type="submission" date="2020-09" db="EMBL/GenBank/DDBJ databases">
        <title>Genome-Enabled Discovery of Anthraquinone Biosynthesis in Senna tora.</title>
        <authorList>
            <person name="Kang S.-H."/>
            <person name="Pandey R.P."/>
            <person name="Lee C.-M."/>
            <person name="Sim J.-S."/>
            <person name="Jeong J.-T."/>
            <person name="Choi B.-S."/>
            <person name="Jung M."/>
            <person name="Ginzburg D."/>
            <person name="Zhao K."/>
            <person name="Won S.Y."/>
            <person name="Oh T.-J."/>
            <person name="Yu Y."/>
            <person name="Kim N.-H."/>
            <person name="Lee O.R."/>
            <person name="Lee T.-H."/>
            <person name="Bashyal P."/>
            <person name="Kim T.-S."/>
            <person name="Lee W.-H."/>
            <person name="Kawkins C."/>
            <person name="Kim C.-K."/>
            <person name="Kim J.S."/>
            <person name="Ahn B.O."/>
            <person name="Rhee S.Y."/>
            <person name="Sohng J.K."/>
        </authorList>
    </citation>
    <scope>NUCLEOTIDE SEQUENCE</scope>
    <source>
        <tissue evidence="1">Leaf</tissue>
    </source>
</reference>
<name>A0A834T165_9FABA</name>
<organism evidence="1 2">
    <name type="scientific">Senna tora</name>
    <dbReference type="NCBI Taxonomy" id="362788"/>
    <lineage>
        <taxon>Eukaryota</taxon>
        <taxon>Viridiplantae</taxon>
        <taxon>Streptophyta</taxon>
        <taxon>Embryophyta</taxon>
        <taxon>Tracheophyta</taxon>
        <taxon>Spermatophyta</taxon>
        <taxon>Magnoliopsida</taxon>
        <taxon>eudicotyledons</taxon>
        <taxon>Gunneridae</taxon>
        <taxon>Pentapetalae</taxon>
        <taxon>rosids</taxon>
        <taxon>fabids</taxon>
        <taxon>Fabales</taxon>
        <taxon>Fabaceae</taxon>
        <taxon>Caesalpinioideae</taxon>
        <taxon>Cassia clade</taxon>
        <taxon>Senna</taxon>
    </lineage>
</organism>
<accession>A0A834T165</accession>
<sequence>MAINCTSSTQIPIQKSGSFLKIASRDLMSKRSSIPLRRSPFVLRIRASIKNKVYEDQSQGIVCYQDESGEIFCEGFDEGPRFQQTPKSTFHQRYKLFKDSEIIDLLLQQSWIQIVKGEEMKNHVKEDLNCNGFNSFC</sequence>
<gene>
    <name evidence="1" type="ORF">G2W53_027938</name>
</gene>
<keyword evidence="2" id="KW-1185">Reference proteome</keyword>
<proteinExistence type="predicted"/>
<dbReference type="AlphaFoldDB" id="A0A834T165"/>